<accession>A0A5K1IKE2</accession>
<feature type="compositionally biased region" description="Basic and acidic residues" evidence="1">
    <location>
        <begin position="137"/>
        <end position="156"/>
    </location>
</feature>
<dbReference type="RefSeq" id="WP_156062764.1">
    <property type="nucleotide sequence ID" value="NZ_CABWIH010000019.1"/>
</dbReference>
<dbReference type="InterPro" id="IPR010982">
    <property type="entry name" value="Lambda_DNA-bd_dom_sf"/>
</dbReference>
<organism evidence="3 4">
    <name type="scientific">Collinsella aerofaciens</name>
    <dbReference type="NCBI Taxonomy" id="74426"/>
    <lineage>
        <taxon>Bacteria</taxon>
        <taxon>Bacillati</taxon>
        <taxon>Actinomycetota</taxon>
        <taxon>Coriobacteriia</taxon>
        <taxon>Coriobacteriales</taxon>
        <taxon>Coriobacteriaceae</taxon>
        <taxon>Collinsella</taxon>
    </lineage>
</organism>
<dbReference type="AlphaFoldDB" id="A0A5K1IKE2"/>
<dbReference type="EMBL" id="CABWIH010000019">
    <property type="protein sequence ID" value="VWL87225.1"/>
    <property type="molecule type" value="Genomic_DNA"/>
</dbReference>
<dbReference type="Gene3D" id="1.10.260.40">
    <property type="entry name" value="lambda repressor-like DNA-binding domains"/>
    <property type="match status" value="1"/>
</dbReference>
<feature type="region of interest" description="Disordered" evidence="1">
    <location>
        <begin position="312"/>
        <end position="365"/>
    </location>
</feature>
<feature type="region of interest" description="Disordered" evidence="1">
    <location>
        <begin position="434"/>
        <end position="497"/>
    </location>
</feature>
<protein>
    <submittedName>
        <fullName evidence="3">Helix-turn-helix domain protein</fullName>
    </submittedName>
</protein>
<feature type="region of interest" description="Disordered" evidence="1">
    <location>
        <begin position="118"/>
        <end position="283"/>
    </location>
</feature>
<dbReference type="Proteomes" id="UP000330807">
    <property type="component" value="Unassembled WGS sequence"/>
</dbReference>
<dbReference type="InterPro" id="IPR001387">
    <property type="entry name" value="Cro/C1-type_HTH"/>
</dbReference>
<dbReference type="GO" id="GO:0003677">
    <property type="term" value="F:DNA binding"/>
    <property type="evidence" value="ECO:0007669"/>
    <property type="project" value="InterPro"/>
</dbReference>
<evidence type="ECO:0000313" key="4">
    <source>
        <dbReference type="Proteomes" id="UP000330807"/>
    </source>
</evidence>
<sequence length="497" mass="53602">MAARFGDMLLEQRRRMGLSIQQVANTIKIRPQIIEFFETGNFASMPPRGYAQGMISSYARFLGLNPREVVNAYFDDLMAYERETSQQGGRFQDAAGYVNSRSSVDNGRFLMVQGGRSTRYGQRPQQAGYITETGSGEEIRSQRDRFRSTPMPEDRALPAARGVARDPRAGYGDGGYSDRGYRGVPTGRSRGGYADADTTQVTPRLRSQSQTFSQRSSAPRSGQRNYQGRGELSPRSGQRNVQHQGSYRGRSDNNRGRMPQGTDRGVSNRGRGGGRAPQNNGLDPRIVYAGIGAVALLLIVLIVVLLRGCGSSAPESTPETPVATKTTTKKSPKKTESVDEDEDADKTRNESTDSDAAKTTAKKEESKVTKVKISVAKGKTAWIEVKVDGKSVYGAQATGPFEQEYTPESSIEIATSKPSDVTVTKNGEKVRYDTKTSGVARVTITVPKKETTDSENGESSDGADTTDGTDSTDGTDAQSTAGADTAPDGQAPADSTD</sequence>
<feature type="compositionally biased region" description="Low complexity" evidence="1">
    <location>
        <begin position="459"/>
        <end position="481"/>
    </location>
</feature>
<dbReference type="InterPro" id="IPR050400">
    <property type="entry name" value="Bact_Cytoskel_RodZ"/>
</dbReference>
<feature type="compositionally biased region" description="Low complexity" evidence="1">
    <location>
        <begin position="316"/>
        <end position="326"/>
    </location>
</feature>
<keyword evidence="2" id="KW-0472">Membrane</keyword>
<dbReference type="Pfam" id="PF13413">
    <property type="entry name" value="HTH_25"/>
    <property type="match status" value="1"/>
</dbReference>
<keyword evidence="2" id="KW-0812">Transmembrane</keyword>
<dbReference type="CDD" id="cd00093">
    <property type="entry name" value="HTH_XRE"/>
    <property type="match status" value="1"/>
</dbReference>
<evidence type="ECO:0000313" key="3">
    <source>
        <dbReference type="EMBL" id="VWL87225.1"/>
    </source>
</evidence>
<gene>
    <name evidence="3" type="ORF">LMKDKBCB_00936</name>
</gene>
<feature type="compositionally biased region" description="Low complexity" evidence="1">
    <location>
        <begin position="204"/>
        <end position="217"/>
    </location>
</feature>
<dbReference type="SUPFAM" id="SSF47413">
    <property type="entry name" value="lambda repressor-like DNA-binding domains"/>
    <property type="match status" value="1"/>
</dbReference>
<dbReference type="PANTHER" id="PTHR34475:SF1">
    <property type="entry name" value="CYTOSKELETON PROTEIN RODZ"/>
    <property type="match status" value="1"/>
</dbReference>
<feature type="transmembrane region" description="Helical" evidence="2">
    <location>
        <begin position="286"/>
        <end position="306"/>
    </location>
</feature>
<keyword evidence="2" id="KW-1133">Transmembrane helix</keyword>
<feature type="compositionally biased region" description="Polar residues" evidence="1">
    <location>
        <begin position="235"/>
        <end position="245"/>
    </location>
</feature>
<name>A0A5K1IKE2_9ACTN</name>
<evidence type="ECO:0000256" key="2">
    <source>
        <dbReference type="SAM" id="Phobius"/>
    </source>
</evidence>
<proteinExistence type="predicted"/>
<evidence type="ECO:0000256" key="1">
    <source>
        <dbReference type="SAM" id="MobiDB-lite"/>
    </source>
</evidence>
<dbReference type="PANTHER" id="PTHR34475">
    <property type="match status" value="1"/>
</dbReference>
<reference evidence="3 4" key="1">
    <citation type="submission" date="2019-10" db="EMBL/GenBank/DDBJ databases">
        <authorList>
            <person name="Wolf R A."/>
        </authorList>
    </citation>
    <scope>NUCLEOTIDE SEQUENCE [LARGE SCALE GENOMIC DNA]</scope>
    <source>
        <strain evidence="3">Collinsella_aerofaciens_AK_138A</strain>
    </source>
</reference>